<evidence type="ECO:0000256" key="2">
    <source>
        <dbReference type="ARBA" id="ARBA00006835"/>
    </source>
</evidence>
<keyword evidence="6 9" id="KW-0804">Transcription</keyword>
<geneLocation type="chloroplast" evidence="16"/>
<evidence type="ECO:0000256" key="9">
    <source>
        <dbReference type="HAMAP-Rule" id="MF_01321"/>
    </source>
</evidence>
<evidence type="ECO:0000256" key="1">
    <source>
        <dbReference type="ARBA" id="ARBA00004026"/>
    </source>
</evidence>
<dbReference type="CDD" id="cd00653">
    <property type="entry name" value="RNA_pol_B_RPB2"/>
    <property type="match status" value="1"/>
</dbReference>
<comment type="catalytic activity">
    <reaction evidence="8 9 11">
        <text>RNA(n) + a ribonucleoside 5'-triphosphate = RNA(n+1) + diphosphate</text>
        <dbReference type="Rhea" id="RHEA:21248"/>
        <dbReference type="Rhea" id="RHEA-COMP:14527"/>
        <dbReference type="Rhea" id="RHEA-COMP:17342"/>
        <dbReference type="ChEBI" id="CHEBI:33019"/>
        <dbReference type="ChEBI" id="CHEBI:61557"/>
        <dbReference type="ChEBI" id="CHEBI:140395"/>
        <dbReference type="EC" id="2.7.7.6"/>
    </reaction>
</comment>
<comment type="subunit">
    <text evidence="7 9 11">In plastids the minimal PEP RNA polymerase catalytic core is composed of four subunits: alpha, beta, beta', and beta''. When a (nuclear-encoded) sigma factor is associated with the core the holoenzyme is formed, which can initiate transcription.</text>
</comment>
<dbReference type="Gene3D" id="2.40.270.10">
    <property type="entry name" value="DNA-directed RNA polymerase, subunit 2, domain 6"/>
    <property type="match status" value="1"/>
</dbReference>
<feature type="domain" description="RNA polymerase Rpb2" evidence="14">
    <location>
        <begin position="131"/>
        <end position="303"/>
    </location>
</feature>
<dbReference type="Gene3D" id="3.90.1110.10">
    <property type="entry name" value="RNA polymerase Rpb2, domain 2"/>
    <property type="match status" value="1"/>
</dbReference>
<organism evidence="16">
    <name type="scientific">Medakamo hakoo</name>
    <dbReference type="NCBI Taxonomy" id="3113649"/>
    <lineage>
        <taxon>Eukaryota</taxon>
        <taxon>Viridiplantae</taxon>
        <taxon>Chlorophyta</taxon>
        <taxon>core chlorophytes</taxon>
        <taxon>Trebouxiophyceae</taxon>
        <taxon>Trebouxiophyceae incertae sedis</taxon>
        <taxon>Coccomyxaceae</taxon>
        <taxon>Medakamo</taxon>
    </lineage>
</organism>
<dbReference type="GO" id="GO:0000428">
    <property type="term" value="C:DNA-directed RNA polymerase complex"/>
    <property type="evidence" value="ECO:0007669"/>
    <property type="project" value="UniProtKB-KW"/>
</dbReference>
<feature type="domain" description="DNA-directed RNA polymerase subunit 2 hybrid-binding" evidence="12">
    <location>
        <begin position="667"/>
        <end position="1060"/>
    </location>
</feature>
<dbReference type="InterPro" id="IPR037033">
    <property type="entry name" value="DNA-dir_RNAP_su2_hyb_sf"/>
</dbReference>
<evidence type="ECO:0000259" key="14">
    <source>
        <dbReference type="Pfam" id="PF04561"/>
    </source>
</evidence>
<dbReference type="Gene3D" id="3.90.1100.10">
    <property type="match status" value="1"/>
</dbReference>
<feature type="domain" description="RNA polymerase Rpb2" evidence="15">
    <location>
        <begin position="361"/>
        <end position="429"/>
    </location>
</feature>
<dbReference type="AlphaFoldDB" id="A0A8E4AXH5"/>
<dbReference type="InterPro" id="IPR007641">
    <property type="entry name" value="RNA_pol_Rpb2_7"/>
</dbReference>
<comment type="function">
    <text evidence="1 9 11">DNA-dependent RNA polymerase catalyzes the transcription of DNA into RNA using the four ribonucleoside triphosphates as substrates.</text>
</comment>
<protein>
    <recommendedName>
        <fullName evidence="9">DNA-directed RNA polymerase subunit beta</fullName>
        <ecNumber evidence="9">2.7.7.6</ecNumber>
    </recommendedName>
    <alternativeName>
        <fullName evidence="9">PEP</fullName>
    </alternativeName>
    <alternativeName>
        <fullName evidence="9">Plastid-encoded RNA polymerase subunit beta</fullName>
        <shortName evidence="9">RNA polymerase subunit beta</shortName>
    </alternativeName>
</protein>
<dbReference type="EMBL" id="LC604816">
    <property type="protein sequence ID" value="BCT02508.1"/>
    <property type="molecule type" value="Genomic_DNA"/>
</dbReference>
<dbReference type="InterPro" id="IPR007120">
    <property type="entry name" value="DNA-dir_RNAP_su2_dom"/>
</dbReference>
<dbReference type="GO" id="GO:0009507">
    <property type="term" value="C:chloroplast"/>
    <property type="evidence" value="ECO:0007669"/>
    <property type="project" value="UniProtKB-SubCell"/>
</dbReference>
<dbReference type="GO" id="GO:0003677">
    <property type="term" value="F:DNA binding"/>
    <property type="evidence" value="ECO:0007669"/>
    <property type="project" value="UniProtKB-UniRule"/>
</dbReference>
<dbReference type="PANTHER" id="PTHR20856">
    <property type="entry name" value="DNA-DIRECTED RNA POLYMERASE I SUBUNIT 2"/>
    <property type="match status" value="1"/>
</dbReference>
<dbReference type="Gene3D" id="2.30.150.10">
    <property type="entry name" value="DNA-directed RNA polymerase, beta subunit, external 1 domain"/>
    <property type="match status" value="1"/>
</dbReference>
<accession>A0A8E4AXH5</accession>
<gene>
    <name evidence="9 16" type="primary">rpoB</name>
</gene>
<dbReference type="InterPro" id="IPR014724">
    <property type="entry name" value="RNA_pol_RPB2_OB-fold"/>
</dbReference>
<name>A0A8E4AXH5_9CHLO</name>
<evidence type="ECO:0000256" key="8">
    <source>
        <dbReference type="ARBA" id="ARBA00048552"/>
    </source>
</evidence>
<dbReference type="InterPro" id="IPR007642">
    <property type="entry name" value="RNA_pol_Rpb2_2"/>
</dbReference>
<dbReference type="InterPro" id="IPR042107">
    <property type="entry name" value="DNA-dir_RNA_pol_bsu_ext_1_sf"/>
</dbReference>
<evidence type="ECO:0000259" key="12">
    <source>
        <dbReference type="Pfam" id="PF00562"/>
    </source>
</evidence>
<dbReference type="Pfam" id="PF04561">
    <property type="entry name" value="RNA_pol_Rpb2_2"/>
    <property type="match status" value="1"/>
</dbReference>
<dbReference type="Pfam" id="PF04565">
    <property type="entry name" value="RNA_pol_Rpb2_3"/>
    <property type="match status" value="1"/>
</dbReference>
<dbReference type="GO" id="GO:0032549">
    <property type="term" value="F:ribonucleoside binding"/>
    <property type="evidence" value="ECO:0007669"/>
    <property type="project" value="InterPro"/>
</dbReference>
<keyword evidence="3 9" id="KW-0240">DNA-directed RNA polymerase</keyword>
<dbReference type="EC" id="2.7.7.6" evidence="9"/>
<dbReference type="InterPro" id="IPR007645">
    <property type="entry name" value="RNA_pol_Rpb2_3"/>
</dbReference>
<evidence type="ECO:0000256" key="10">
    <source>
        <dbReference type="RuleBase" id="RU000434"/>
    </source>
</evidence>
<evidence type="ECO:0000256" key="3">
    <source>
        <dbReference type="ARBA" id="ARBA00022478"/>
    </source>
</evidence>
<dbReference type="Gene3D" id="2.40.50.100">
    <property type="match status" value="2"/>
</dbReference>
<sequence length="1247" mass="141795">MPVFRSSRYRLAPALPDLTEIQYEKFNEFLTKGIAQSLHAINPIYCRQKNVRIVLYPDLYQFTLPKYSEHQAFLDKKNYAISLYVPGHVFLGRVPLEKPQWLYFGKIPLMARRGHFVMNGIVRVLVHQIVRRPGIYFKEKLQGSGYKEKRLIWADFICQRGSWIRIQRDKRKRLWFCLKNMPKLNLDQVIEAMEIVENRLAFGAQYGDEGEILLSRIEQRLDLSGGKPGEAAFKFLYTRFKNPKVYTLGASARYQINRKLHLSENSLQLTANDLKKTKAYLLDLDQNHYVPDDIDNLSNRRVRTSSELFQMKFDAGLMLLAKTVKQKLSLSKRLPSASVLIDAKPLRQAIRECFVGNPLAQLLDQVNPLSDITHKRRIYATGPGGVSIDNASLKMRSIHPSYYGRICPIETPEGKRAGLVNSLTVFARVTSIGSVQTPFYRMFKGQIQTRSGVSYMTSAQEQGNAFVIAPLDLGRDGAHVVSGKTNIPARVATALQEDFVNIPRERVEYIGMAPPQFMSIATSLIPFLEHDDANRALMGSNMQRQTVPVMKPTRPIVSTGLESLVVGESGHALLADKPGIVSYVSGSCIEVQTATNLSSEHSSPLVKNLLHQEELLPMQTTLPGFIPTISWKLPEVEQPSLAQTQAWLDQMSKSWLKTTPEKGTKRRRYTLQTYGSSNQETALTQRPAAQEGQWVQKGDLLADCAASVGGHFAIGHNLLVAYVPWEGYNFEDAVVISERLVFEDLYTTVHVEKYDVEIEPNSEALDDSEIMTRVLLPKLSDWDKRVLDKDGIIRVGRWVEPGDVLVRKIIRFKPKPLSPYVRLLYDILEKKAPSNKDVSYRVPRGVHGRVINVQILEQVKMTPQIRAEYKQAGCKLIPDSLPSRVRIFIAEKRRIQVGDKVAGRHGNKGIISCILPRQDMPYLPDGRAVDMVLNPLGVPSRMNVGQVFECLLGLAGRYLNQEFRITPFDEMFGAEASRSIVFLKLYQARLKTQKKWLFQPNFPGKVRVFDGRTGECFDQFVTVGCAYMLKLVHLVDEKIHARTTGPYTMVMEQPVAGRSRRGGQRLGEMEVWALEAYGAAYTLQEMLTIKSDDFEGRTTITETILDPVWKVNEFRVVPDHLPQEEMEMLNSAGMRTVKEESVNAREFRYRLGLKFGLGTSDGFRVLLRELQSLCLDLGVYGLTVPQPEYKYYQTTFNRRPYVGFEKTEAQSPITKKEIQLCDPVDSLDYYREYVRQYKSQFGFDFGS</sequence>
<keyword evidence="16" id="KW-0150">Chloroplast</keyword>
<feature type="domain" description="RNA polymerase Rpb2" evidence="13">
    <location>
        <begin position="1062"/>
        <end position="1102"/>
    </location>
</feature>
<dbReference type="InterPro" id="IPR015712">
    <property type="entry name" value="DNA-dir_RNA_pol_su2"/>
</dbReference>
<dbReference type="Pfam" id="PF04560">
    <property type="entry name" value="RNA_pol_Rpb2_7"/>
    <property type="match status" value="1"/>
</dbReference>
<evidence type="ECO:0000256" key="11">
    <source>
        <dbReference type="RuleBase" id="RU363031"/>
    </source>
</evidence>
<evidence type="ECO:0000313" key="16">
    <source>
        <dbReference type="EMBL" id="BCT02508.1"/>
    </source>
</evidence>
<dbReference type="InterPro" id="IPR037034">
    <property type="entry name" value="RNA_pol_Rpb2_2_sf"/>
</dbReference>
<evidence type="ECO:0000256" key="5">
    <source>
        <dbReference type="ARBA" id="ARBA00022695"/>
    </source>
</evidence>
<dbReference type="Gene3D" id="3.90.1800.10">
    <property type="entry name" value="RNA polymerase alpha subunit dimerisation domain"/>
    <property type="match status" value="1"/>
</dbReference>
<dbReference type="PROSITE" id="PS01166">
    <property type="entry name" value="RNA_POL_BETA"/>
    <property type="match status" value="1"/>
</dbReference>
<dbReference type="Gene3D" id="2.40.50.150">
    <property type="match status" value="1"/>
</dbReference>
<evidence type="ECO:0000259" key="13">
    <source>
        <dbReference type="Pfam" id="PF04560"/>
    </source>
</evidence>
<comment type="similarity">
    <text evidence="2 9 10">Belongs to the RNA polymerase beta chain family.</text>
</comment>
<dbReference type="InterPro" id="IPR007121">
    <property type="entry name" value="RNA_pol_bsu_CS"/>
</dbReference>
<evidence type="ECO:0000256" key="7">
    <source>
        <dbReference type="ARBA" id="ARBA00026088"/>
    </source>
</evidence>
<reference evidence="16" key="1">
    <citation type="submission" date="2021-02" db="EMBL/GenBank/DDBJ databases">
        <title>Organelle genome of a novel green alga in the class Trebouxiophyceae.</title>
        <authorList>
            <person name="Takusagawa M."/>
            <person name="Misumi O."/>
            <person name="Inui T.I."/>
            <person name="Kato S."/>
            <person name="Matsunaga S."/>
            <person name="Kuroiwa H."/>
            <person name="Kuroiwa T."/>
        </authorList>
    </citation>
    <scope>NUCLEOTIDE SEQUENCE</scope>
    <source>
        <strain evidence="16">311 I</strain>
    </source>
</reference>
<keyword evidence="16" id="KW-0934">Plastid</keyword>
<dbReference type="SUPFAM" id="SSF64484">
    <property type="entry name" value="beta and beta-prime subunits of DNA dependent RNA-polymerase"/>
    <property type="match status" value="1"/>
</dbReference>
<dbReference type="GO" id="GO:0003899">
    <property type="term" value="F:DNA-directed RNA polymerase activity"/>
    <property type="evidence" value="ECO:0007669"/>
    <property type="project" value="UniProtKB-UniRule"/>
</dbReference>
<dbReference type="InterPro" id="IPR010243">
    <property type="entry name" value="RNA_pol_bsu_bac"/>
</dbReference>
<keyword evidence="4 9" id="KW-0808">Transferase</keyword>
<evidence type="ECO:0000256" key="4">
    <source>
        <dbReference type="ARBA" id="ARBA00022679"/>
    </source>
</evidence>
<dbReference type="GO" id="GO:0006351">
    <property type="term" value="P:DNA-templated transcription"/>
    <property type="evidence" value="ECO:0007669"/>
    <property type="project" value="UniProtKB-UniRule"/>
</dbReference>
<evidence type="ECO:0000256" key="6">
    <source>
        <dbReference type="ARBA" id="ARBA00023163"/>
    </source>
</evidence>
<dbReference type="Pfam" id="PF00562">
    <property type="entry name" value="RNA_pol_Rpb2_6"/>
    <property type="match status" value="1"/>
</dbReference>
<comment type="subcellular location">
    <subcellularLocation>
        <location evidence="9">Plastid</location>
        <location evidence="9">Chloroplast</location>
    </subcellularLocation>
</comment>
<proteinExistence type="inferred from homology"/>
<keyword evidence="5 9" id="KW-0548">Nucleotidyltransferase</keyword>
<dbReference type="HAMAP" id="MF_01321">
    <property type="entry name" value="RNApol_bact_RpoB"/>
    <property type="match status" value="1"/>
</dbReference>
<evidence type="ECO:0000259" key="15">
    <source>
        <dbReference type="Pfam" id="PF04565"/>
    </source>
</evidence>